<comment type="caution">
    <text evidence="2">The sequence shown here is derived from an EMBL/GenBank/DDBJ whole genome shotgun (WGS) entry which is preliminary data.</text>
</comment>
<dbReference type="Proteomes" id="UP001168821">
    <property type="component" value="Unassembled WGS sequence"/>
</dbReference>
<dbReference type="SMART" id="SM00700">
    <property type="entry name" value="JHBP"/>
    <property type="match status" value="1"/>
</dbReference>
<feature type="signal peptide" evidence="1">
    <location>
        <begin position="1"/>
        <end position="19"/>
    </location>
</feature>
<protein>
    <recommendedName>
        <fullName evidence="4">Circadian clock-controlled protein</fullName>
    </recommendedName>
</protein>
<name>A0AA38INB7_9CUCU</name>
<accession>A0AA38INB7</accession>
<dbReference type="GO" id="GO:0005615">
    <property type="term" value="C:extracellular space"/>
    <property type="evidence" value="ECO:0007669"/>
    <property type="project" value="TreeGrafter"/>
</dbReference>
<dbReference type="AlphaFoldDB" id="A0AA38INB7"/>
<dbReference type="InterPro" id="IPR038606">
    <property type="entry name" value="To_sf"/>
</dbReference>
<dbReference type="Gene3D" id="3.15.10.30">
    <property type="entry name" value="Haemolymph juvenile hormone binding protein"/>
    <property type="match status" value="1"/>
</dbReference>
<sequence length="249" mass="28397">MKSILALVYVLVTLNSCLSLQLPPGFKKCDASKPDFNSCLSEAIPCAIKQLTKPIPEYGLPQLEPFLVPEKSNCEFGNETMAIRQKYSNFRLYGLTKIDKGKAVWDCKNKALELELYYDKIVIVVDYELVGRVVLLPVNVSTKVGAEFSQTVFKLKFSLDEYKGKDGNHFKVVDANLKILAKNMKLNYRNLFKNKLVDKAMCEDFNTDWQDIMEYWQKVLPKVYAEPFGDVFSILLEKVPVKNLVDGVE</sequence>
<evidence type="ECO:0000256" key="1">
    <source>
        <dbReference type="SAM" id="SignalP"/>
    </source>
</evidence>
<organism evidence="2 3">
    <name type="scientific">Zophobas morio</name>
    <dbReference type="NCBI Taxonomy" id="2755281"/>
    <lineage>
        <taxon>Eukaryota</taxon>
        <taxon>Metazoa</taxon>
        <taxon>Ecdysozoa</taxon>
        <taxon>Arthropoda</taxon>
        <taxon>Hexapoda</taxon>
        <taxon>Insecta</taxon>
        <taxon>Pterygota</taxon>
        <taxon>Neoptera</taxon>
        <taxon>Endopterygota</taxon>
        <taxon>Coleoptera</taxon>
        <taxon>Polyphaga</taxon>
        <taxon>Cucujiformia</taxon>
        <taxon>Tenebrionidae</taxon>
        <taxon>Zophobas</taxon>
    </lineage>
</organism>
<dbReference type="EMBL" id="JALNTZ010000003">
    <property type="protein sequence ID" value="KAJ3658234.1"/>
    <property type="molecule type" value="Genomic_DNA"/>
</dbReference>
<feature type="chain" id="PRO_5041449838" description="Circadian clock-controlled protein" evidence="1">
    <location>
        <begin position="20"/>
        <end position="249"/>
    </location>
</feature>
<keyword evidence="1" id="KW-0732">Signal</keyword>
<evidence type="ECO:0000313" key="3">
    <source>
        <dbReference type="Proteomes" id="UP001168821"/>
    </source>
</evidence>
<evidence type="ECO:0000313" key="2">
    <source>
        <dbReference type="EMBL" id="KAJ3658234.1"/>
    </source>
</evidence>
<keyword evidence="3" id="KW-1185">Reference proteome</keyword>
<reference evidence="2" key="1">
    <citation type="journal article" date="2023" name="G3 (Bethesda)">
        <title>Whole genome assemblies of Zophobas morio and Tenebrio molitor.</title>
        <authorList>
            <person name="Kaur S."/>
            <person name="Stinson S.A."/>
            <person name="diCenzo G.C."/>
        </authorList>
    </citation>
    <scope>NUCLEOTIDE SEQUENCE</scope>
    <source>
        <strain evidence="2">QUZm001</strain>
    </source>
</reference>
<dbReference type="PANTHER" id="PTHR11008:SF32">
    <property type="entry name" value="CIRCADIAN CLOCK-CONTROLLED PROTEIN DAYWAKE-RELATED"/>
    <property type="match status" value="1"/>
</dbReference>
<dbReference type="InterPro" id="IPR010562">
    <property type="entry name" value="Haemolymph_juvenile_hormone-bd"/>
</dbReference>
<gene>
    <name evidence="2" type="ORF">Zmor_009987</name>
</gene>
<dbReference type="Pfam" id="PF06585">
    <property type="entry name" value="JHBP"/>
    <property type="match status" value="1"/>
</dbReference>
<proteinExistence type="predicted"/>
<evidence type="ECO:0008006" key="4">
    <source>
        <dbReference type="Google" id="ProtNLM"/>
    </source>
</evidence>
<dbReference type="PANTHER" id="PTHR11008">
    <property type="entry name" value="PROTEIN TAKEOUT-LIKE PROTEIN"/>
    <property type="match status" value="1"/>
</dbReference>